<dbReference type="InterPro" id="IPR016161">
    <property type="entry name" value="Ald_DH/histidinol_DH"/>
</dbReference>
<dbReference type="PANTHER" id="PTHR11699">
    <property type="entry name" value="ALDEHYDE DEHYDROGENASE-RELATED"/>
    <property type="match status" value="1"/>
</dbReference>
<dbReference type="InterPro" id="IPR015590">
    <property type="entry name" value="Aldehyde_DH_dom"/>
</dbReference>
<dbReference type="RefSeq" id="WP_374834464.1">
    <property type="nucleotide sequence ID" value="NZ_JBHEEZ010000053.1"/>
</dbReference>
<dbReference type="Gene3D" id="3.40.309.10">
    <property type="entry name" value="Aldehyde Dehydrogenase, Chain A, domain 2"/>
    <property type="match status" value="1"/>
</dbReference>
<gene>
    <name evidence="3" type="ORF">ACFO1V_10135</name>
</gene>
<dbReference type="Proteomes" id="UP001596042">
    <property type="component" value="Unassembled WGS sequence"/>
</dbReference>
<proteinExistence type="predicted"/>
<keyword evidence="4" id="KW-1185">Reference proteome</keyword>
<dbReference type="Gene3D" id="3.40.605.10">
    <property type="entry name" value="Aldehyde Dehydrogenase, Chain A, domain 1"/>
    <property type="match status" value="1"/>
</dbReference>
<dbReference type="EMBL" id="JBHSEL010000099">
    <property type="protein sequence ID" value="MFC4625571.1"/>
    <property type="molecule type" value="Genomic_DNA"/>
</dbReference>
<dbReference type="InterPro" id="IPR016162">
    <property type="entry name" value="Ald_DH_N"/>
</dbReference>
<organism evidence="3 4">
    <name type="scientific">Daeguia caeni</name>
    <dbReference type="NCBI Taxonomy" id="439612"/>
    <lineage>
        <taxon>Bacteria</taxon>
        <taxon>Pseudomonadati</taxon>
        <taxon>Pseudomonadota</taxon>
        <taxon>Alphaproteobacteria</taxon>
        <taxon>Hyphomicrobiales</taxon>
        <taxon>Brucellaceae</taxon>
        <taxon>Daeguia</taxon>
    </lineage>
</organism>
<sequence>MQLNENAPRLAVPDQAEAIARMKIDRAGWAVRAFARFDRAAVMRIVRAVAETAYQNAEHYAKWAVQETGMGVVAHKKLKNELSSHPLVDFYENMDLINPRVDEARKMVEIPKPAGVILALTPATNPVSTLYYKSILALLSRNAIIFSPHPMARECCNDAAARLEAAAVAAGAPSGLIQCIEKPSVPLVQALMSSPKVQVILATGGGPMVRAAYSSGNPAIGVGPGNAPVYVDPSANQNLAAQRIVDSKSFDNSVLCTNESVLITLEQNRQHFERALRAAGAHICSDVETERLRTYLFPDGHLNTAAVGKSAEWIAQQAGFRIVGSTRVLIAPIETVGHDECLTHEKLCPVLAFAAAGTFERAVGMAQMILRASGNGHSASFHGEDPQRAMDFAAALTVYRVVVNAPCSQGAAGFATHLAPSFMIGTGYFGRSSVGENIGPQHLVHWTRLAWNSDQSVRFPDLSDVRLVFDGDAPRQPAAPRLVSPAPVAGMEERGGVDREVLRQLILQELRELTRGQQ</sequence>
<reference evidence="4" key="1">
    <citation type="journal article" date="2019" name="Int. J. Syst. Evol. Microbiol.">
        <title>The Global Catalogue of Microorganisms (GCM) 10K type strain sequencing project: providing services to taxonomists for standard genome sequencing and annotation.</title>
        <authorList>
            <consortium name="The Broad Institute Genomics Platform"/>
            <consortium name="The Broad Institute Genome Sequencing Center for Infectious Disease"/>
            <person name="Wu L."/>
            <person name="Ma J."/>
        </authorList>
    </citation>
    <scope>NUCLEOTIDE SEQUENCE [LARGE SCALE GENOMIC DNA]</scope>
    <source>
        <strain evidence="4">CGMCC 1.15731</strain>
    </source>
</reference>
<keyword evidence="1" id="KW-0560">Oxidoreductase</keyword>
<protein>
    <submittedName>
        <fullName evidence="3">Aldehyde dehydrogenase family protein</fullName>
    </submittedName>
</protein>
<evidence type="ECO:0000313" key="3">
    <source>
        <dbReference type="EMBL" id="MFC4625571.1"/>
    </source>
</evidence>
<evidence type="ECO:0000259" key="2">
    <source>
        <dbReference type="Pfam" id="PF00171"/>
    </source>
</evidence>
<comment type="caution">
    <text evidence="3">The sequence shown here is derived from an EMBL/GenBank/DDBJ whole genome shotgun (WGS) entry which is preliminary data.</text>
</comment>
<name>A0ABV9H586_9HYPH</name>
<dbReference type="InterPro" id="IPR016163">
    <property type="entry name" value="Ald_DH_C"/>
</dbReference>
<accession>A0ABV9H586</accession>
<feature type="domain" description="Aldehyde dehydrogenase" evidence="2">
    <location>
        <begin position="12"/>
        <end position="411"/>
    </location>
</feature>
<dbReference type="CDD" id="cd07122">
    <property type="entry name" value="ALDH_F20_ACDH"/>
    <property type="match status" value="1"/>
</dbReference>
<evidence type="ECO:0000256" key="1">
    <source>
        <dbReference type="ARBA" id="ARBA00023002"/>
    </source>
</evidence>
<evidence type="ECO:0000313" key="4">
    <source>
        <dbReference type="Proteomes" id="UP001596042"/>
    </source>
</evidence>
<dbReference type="SUPFAM" id="SSF53720">
    <property type="entry name" value="ALDH-like"/>
    <property type="match status" value="1"/>
</dbReference>
<dbReference type="Pfam" id="PF00171">
    <property type="entry name" value="Aldedh"/>
    <property type="match status" value="1"/>
</dbReference>